<keyword evidence="2" id="KW-1185">Reference proteome</keyword>
<gene>
    <name evidence="1" type="ORF">AVEN_67795_1</name>
</gene>
<comment type="caution">
    <text evidence="1">The sequence shown here is derived from an EMBL/GenBank/DDBJ whole genome shotgun (WGS) entry which is preliminary data.</text>
</comment>
<evidence type="ECO:0000313" key="1">
    <source>
        <dbReference type="EMBL" id="GBM85134.1"/>
    </source>
</evidence>
<dbReference type="EMBL" id="BGPR01003209">
    <property type="protein sequence ID" value="GBM85134.1"/>
    <property type="molecule type" value="Genomic_DNA"/>
</dbReference>
<protein>
    <submittedName>
        <fullName evidence="1">Uncharacterized protein</fullName>
    </submittedName>
</protein>
<dbReference type="Proteomes" id="UP000499080">
    <property type="component" value="Unassembled WGS sequence"/>
</dbReference>
<dbReference type="AlphaFoldDB" id="A0A4Y2J599"/>
<proteinExistence type="predicted"/>
<accession>A0A4Y2J599</accession>
<evidence type="ECO:0000313" key="2">
    <source>
        <dbReference type="Proteomes" id="UP000499080"/>
    </source>
</evidence>
<organism evidence="1 2">
    <name type="scientific">Araneus ventricosus</name>
    <name type="common">Orbweaver spider</name>
    <name type="synonym">Epeira ventricosa</name>
    <dbReference type="NCBI Taxonomy" id="182803"/>
    <lineage>
        <taxon>Eukaryota</taxon>
        <taxon>Metazoa</taxon>
        <taxon>Ecdysozoa</taxon>
        <taxon>Arthropoda</taxon>
        <taxon>Chelicerata</taxon>
        <taxon>Arachnida</taxon>
        <taxon>Araneae</taxon>
        <taxon>Araneomorphae</taxon>
        <taxon>Entelegynae</taxon>
        <taxon>Araneoidea</taxon>
        <taxon>Araneidae</taxon>
        <taxon>Araneus</taxon>
    </lineage>
</organism>
<sequence length="129" mass="14886">MTVNGSQKREKKCFTPSGAFLPSFSREPFILLRMIEERKGLPTRQNITDDYSKLCRHLFCIERRMFSHSSPLQVDSVESLVLFILASRFEETRRLLWGAAVVIFNCCQTTRMTPEPVPPSPNFRTTSAR</sequence>
<reference evidence="1 2" key="1">
    <citation type="journal article" date="2019" name="Sci. Rep.">
        <title>Orb-weaving spider Araneus ventricosus genome elucidates the spidroin gene catalogue.</title>
        <authorList>
            <person name="Kono N."/>
            <person name="Nakamura H."/>
            <person name="Ohtoshi R."/>
            <person name="Moran D.A.P."/>
            <person name="Shinohara A."/>
            <person name="Yoshida Y."/>
            <person name="Fujiwara M."/>
            <person name="Mori M."/>
            <person name="Tomita M."/>
            <person name="Arakawa K."/>
        </authorList>
    </citation>
    <scope>NUCLEOTIDE SEQUENCE [LARGE SCALE GENOMIC DNA]</scope>
</reference>
<name>A0A4Y2J599_ARAVE</name>